<reference evidence="1" key="1">
    <citation type="submission" date="2022-10" db="EMBL/GenBank/DDBJ databases">
        <title>Complete Genome of Trichothecium roseum strain YXFP-22015, a Plant Pathogen Isolated from Citrus.</title>
        <authorList>
            <person name="Wang Y."/>
            <person name="Zhu L."/>
        </authorList>
    </citation>
    <scope>NUCLEOTIDE SEQUENCE</scope>
    <source>
        <strain evidence="1">YXFP-22015</strain>
    </source>
</reference>
<organism evidence="1 2">
    <name type="scientific">Trichothecium roseum</name>
    <dbReference type="NCBI Taxonomy" id="47278"/>
    <lineage>
        <taxon>Eukaryota</taxon>
        <taxon>Fungi</taxon>
        <taxon>Dikarya</taxon>
        <taxon>Ascomycota</taxon>
        <taxon>Pezizomycotina</taxon>
        <taxon>Sordariomycetes</taxon>
        <taxon>Hypocreomycetidae</taxon>
        <taxon>Hypocreales</taxon>
        <taxon>Hypocreales incertae sedis</taxon>
        <taxon>Trichothecium</taxon>
    </lineage>
</organism>
<keyword evidence="2" id="KW-1185">Reference proteome</keyword>
<sequence>MGLRLGWQHVSKKRYNMGDYLTVGAILCVLARLGFIHIVLTWGTNNIPKAVRESRTLTAEEIYRRGVGSRLAIANRFIYNSYLWIQKLVLLDVYRRLMANLHWEKVTNRAFLVVFFLAYVVVQVLNVAECRPVRLYWQVVPDPGACVQAQVQLVVLGVLNIFTDVMLLLLPLPVVMSWDSTWRRKLKFYILFTLGIFVIAVTVIRLPINALNKSNQLNRTTWATVELLTAAIVVNAPTLHGLWNASRHQASVLKENHDRSDIAIESWRARDSPGPGAGGAASNASLLGLVGDRPAEAKQMTTSTESSRDNEGGRGSAASTHDAERTSVHSSQRGILHDEHP</sequence>
<name>A0ACC0UXI2_9HYPO</name>
<protein>
    <submittedName>
        <fullName evidence="1">Uncharacterized protein</fullName>
    </submittedName>
</protein>
<dbReference type="Proteomes" id="UP001163324">
    <property type="component" value="Chromosome 5"/>
</dbReference>
<comment type="caution">
    <text evidence="1">The sequence shown here is derived from an EMBL/GenBank/DDBJ whole genome shotgun (WGS) entry which is preliminary data.</text>
</comment>
<gene>
    <name evidence="1" type="ORF">N3K66_005300</name>
</gene>
<evidence type="ECO:0000313" key="1">
    <source>
        <dbReference type="EMBL" id="KAI9898839.1"/>
    </source>
</evidence>
<accession>A0ACC0UXI2</accession>
<dbReference type="EMBL" id="CM047944">
    <property type="protein sequence ID" value="KAI9898839.1"/>
    <property type="molecule type" value="Genomic_DNA"/>
</dbReference>
<proteinExistence type="predicted"/>
<evidence type="ECO:0000313" key="2">
    <source>
        <dbReference type="Proteomes" id="UP001163324"/>
    </source>
</evidence>